<dbReference type="GO" id="GO:0000172">
    <property type="term" value="C:ribonuclease MRP complex"/>
    <property type="evidence" value="ECO:0007669"/>
    <property type="project" value="TreeGrafter"/>
</dbReference>
<dbReference type="GO" id="GO:0000171">
    <property type="term" value="F:ribonuclease MRP activity"/>
    <property type="evidence" value="ECO:0007669"/>
    <property type="project" value="TreeGrafter"/>
</dbReference>
<dbReference type="EMBL" id="GBGD01001972">
    <property type="protein sequence ID" value="JAC86917.1"/>
    <property type="molecule type" value="mRNA"/>
</dbReference>
<dbReference type="PANTHER" id="PTHR15396:SF1">
    <property type="entry name" value="RIBONUCLEASE P PROTEIN SUBUNIT P40"/>
    <property type="match status" value="1"/>
</dbReference>
<reference evidence="1" key="1">
    <citation type="journal article" date="2015" name="J. Med. Entomol.">
        <title>A Deep Insight Into the Sialotranscriptome of the Chagas Disease Vector, Panstrongylus megistus (Hemiptera: Heteroptera).</title>
        <authorList>
            <person name="Ribeiro J.M."/>
            <person name="Schwarz A."/>
            <person name="Francischetti I.M."/>
        </authorList>
    </citation>
    <scope>NUCLEOTIDE SEQUENCE</scope>
    <source>
        <tissue evidence="1">Salivary glands</tissue>
    </source>
</reference>
<dbReference type="GO" id="GO:0001682">
    <property type="term" value="P:tRNA 5'-leader removal"/>
    <property type="evidence" value="ECO:0007669"/>
    <property type="project" value="InterPro"/>
</dbReference>
<dbReference type="GO" id="GO:0000447">
    <property type="term" value="P:endonucleolytic cleavage in ITS1 to separate SSU-rRNA from 5.8S rRNA and LSU-rRNA from tricistronic rRNA transcript (SSU-rRNA, 5.8S rRNA, LSU-rRNA)"/>
    <property type="evidence" value="ECO:0007669"/>
    <property type="project" value="TreeGrafter"/>
</dbReference>
<dbReference type="Pfam" id="PF08584">
    <property type="entry name" value="Ribonuc_P_40"/>
    <property type="match status" value="1"/>
</dbReference>
<sequence>MLAPDISNFKLKHTHHTFSKCTLNGDQLDDTIAKHSFNHSICAVFPDTLNLPSDVSECFSFSTEYYKISNIPVSEFVDNVFIEAFVKRGELTALSLDTLLDIDNCAAVTPRGILVLSLTKAVFQELGVDKGPAVDLIKQMVSQKIQLHINLKNSCFKPGKKNYDRIHNRLKKMKQLTMTFVLSWESDNAKVCPSSIAAYFHKRGYVVEECFPSKTNRIDYNVKLPSESSDPDEMFEWFGLYALGAGEYPDPFHQEFLSTYPGMDMETVGQILFIQLTGLFTTRKVGKILNELRKYMDTRASIPFIGLHVQGFDDAPVSWDNKANHFLTCGDNNYSFILYSNGNASIMKIFV</sequence>
<protein>
    <submittedName>
        <fullName evidence="1">Putative ribonuclease p 40 subunit like protein</fullName>
    </submittedName>
</protein>
<organism evidence="1">
    <name type="scientific">Panstrongylus megistus</name>
    <dbReference type="NCBI Taxonomy" id="65343"/>
    <lineage>
        <taxon>Eukaryota</taxon>
        <taxon>Metazoa</taxon>
        <taxon>Ecdysozoa</taxon>
        <taxon>Arthropoda</taxon>
        <taxon>Hexapoda</taxon>
        <taxon>Insecta</taxon>
        <taxon>Pterygota</taxon>
        <taxon>Neoptera</taxon>
        <taxon>Paraneoptera</taxon>
        <taxon>Hemiptera</taxon>
        <taxon>Heteroptera</taxon>
        <taxon>Panheteroptera</taxon>
        <taxon>Cimicomorpha</taxon>
        <taxon>Reduviidae</taxon>
        <taxon>Triatominae</taxon>
        <taxon>Panstrongylus</taxon>
    </lineage>
</organism>
<dbReference type="InterPro" id="IPR013893">
    <property type="entry name" value="RNase_P_Rpp40"/>
</dbReference>
<dbReference type="GO" id="GO:0004526">
    <property type="term" value="F:ribonuclease P activity"/>
    <property type="evidence" value="ECO:0007669"/>
    <property type="project" value="TreeGrafter"/>
</dbReference>
<dbReference type="PANTHER" id="PTHR15396">
    <property type="entry name" value="RIBONUCLEASE P PROTEIN SUBUNIT P40"/>
    <property type="match status" value="1"/>
</dbReference>
<name>A0A069DTE0_9HEMI</name>
<dbReference type="AlphaFoldDB" id="A0A069DTE0"/>
<accession>A0A069DTE0</accession>
<evidence type="ECO:0000313" key="1">
    <source>
        <dbReference type="EMBL" id="JAC86917.1"/>
    </source>
</evidence>
<proteinExistence type="evidence at transcript level"/>
<dbReference type="GO" id="GO:0030681">
    <property type="term" value="C:multimeric ribonuclease P complex"/>
    <property type="evidence" value="ECO:0007669"/>
    <property type="project" value="TreeGrafter"/>
</dbReference>